<dbReference type="InterPro" id="IPR004365">
    <property type="entry name" value="NA-bd_OB_tRNA"/>
</dbReference>
<dbReference type="SUPFAM" id="SSF50249">
    <property type="entry name" value="Nucleic acid-binding proteins"/>
    <property type="match status" value="1"/>
</dbReference>
<organism evidence="2 3">
    <name type="scientific">Gleimia hominis</name>
    <dbReference type="NCBI Taxonomy" id="595468"/>
    <lineage>
        <taxon>Bacteria</taxon>
        <taxon>Bacillati</taxon>
        <taxon>Actinomycetota</taxon>
        <taxon>Actinomycetes</taxon>
        <taxon>Actinomycetales</taxon>
        <taxon>Actinomycetaceae</taxon>
        <taxon>Gleimia</taxon>
    </lineage>
</organism>
<protein>
    <submittedName>
        <fullName evidence="2">OB-fold nucleic acid binding domain-containing protein</fullName>
    </submittedName>
</protein>
<name>A0ABU3ICS8_9ACTO</name>
<sequence length="95" mass="10550">MGTARAHIRDIVPREHVSVAGTVVAITFPAQGTNRQAYVYLKDPTGTLVITWSGRTNVPDITVGSVLRVEGLPTQSERQMIMQNPSYERITEREL</sequence>
<comment type="caution">
    <text evidence="2">The sequence shown here is derived from an EMBL/GenBank/DDBJ whole genome shotgun (WGS) entry which is preliminary data.</text>
</comment>
<keyword evidence="3" id="KW-1185">Reference proteome</keyword>
<reference evidence="2 3" key="1">
    <citation type="submission" date="2023-06" db="EMBL/GenBank/DDBJ databases">
        <title>Draft genome sequence of Gleimia hominis type strain CCUG 57540T.</title>
        <authorList>
            <person name="Salva-Serra F."/>
            <person name="Cardew S."/>
            <person name="Jensie Markopoulos S."/>
            <person name="Ohlen M."/>
            <person name="Inganas E."/>
            <person name="Svensson-Stadler L."/>
            <person name="Moore E.R.B."/>
        </authorList>
    </citation>
    <scope>NUCLEOTIDE SEQUENCE [LARGE SCALE GENOMIC DNA]</scope>
    <source>
        <strain evidence="2 3">CCUG 57540</strain>
    </source>
</reference>
<dbReference type="Proteomes" id="UP001247542">
    <property type="component" value="Unassembled WGS sequence"/>
</dbReference>
<proteinExistence type="predicted"/>
<dbReference type="Gene3D" id="2.40.50.140">
    <property type="entry name" value="Nucleic acid-binding proteins"/>
    <property type="match status" value="1"/>
</dbReference>
<evidence type="ECO:0000313" key="2">
    <source>
        <dbReference type="EMBL" id="MDT3767736.1"/>
    </source>
</evidence>
<gene>
    <name evidence="2" type="ORF">QS713_06645</name>
</gene>
<evidence type="ECO:0000313" key="3">
    <source>
        <dbReference type="Proteomes" id="UP001247542"/>
    </source>
</evidence>
<accession>A0ABU3ICS8</accession>
<evidence type="ECO:0000259" key="1">
    <source>
        <dbReference type="Pfam" id="PF01336"/>
    </source>
</evidence>
<dbReference type="EMBL" id="JASXSX010000001">
    <property type="protein sequence ID" value="MDT3767736.1"/>
    <property type="molecule type" value="Genomic_DNA"/>
</dbReference>
<feature type="domain" description="OB" evidence="1">
    <location>
        <begin position="17"/>
        <end position="88"/>
    </location>
</feature>
<dbReference type="Pfam" id="PF01336">
    <property type="entry name" value="tRNA_anti-codon"/>
    <property type="match status" value="1"/>
</dbReference>
<dbReference type="RefSeq" id="WP_102215712.1">
    <property type="nucleotide sequence ID" value="NZ_CP126963.1"/>
</dbReference>
<dbReference type="InterPro" id="IPR012340">
    <property type="entry name" value="NA-bd_OB-fold"/>
</dbReference>